<dbReference type="InterPro" id="IPR051334">
    <property type="entry name" value="SRPK"/>
</dbReference>
<dbReference type="Gene3D" id="3.30.200.20">
    <property type="entry name" value="Phosphorylase Kinase, domain 1"/>
    <property type="match status" value="1"/>
</dbReference>
<dbReference type="OrthoDB" id="5979581at2759"/>
<dbReference type="GO" id="GO:0005524">
    <property type="term" value="F:ATP binding"/>
    <property type="evidence" value="ECO:0007669"/>
    <property type="project" value="UniProtKB-KW"/>
</dbReference>
<evidence type="ECO:0000256" key="4">
    <source>
        <dbReference type="ARBA" id="ARBA00022741"/>
    </source>
</evidence>
<dbReference type="GO" id="GO:0005634">
    <property type="term" value="C:nucleus"/>
    <property type="evidence" value="ECO:0007669"/>
    <property type="project" value="TreeGrafter"/>
</dbReference>
<evidence type="ECO:0000259" key="9">
    <source>
        <dbReference type="PROSITE" id="PS50011"/>
    </source>
</evidence>
<comment type="catalytic activity">
    <reaction evidence="8">
        <text>L-seryl-[protein] + ATP = O-phospho-L-seryl-[protein] + ADP + H(+)</text>
        <dbReference type="Rhea" id="RHEA:17989"/>
        <dbReference type="Rhea" id="RHEA-COMP:9863"/>
        <dbReference type="Rhea" id="RHEA-COMP:11604"/>
        <dbReference type="ChEBI" id="CHEBI:15378"/>
        <dbReference type="ChEBI" id="CHEBI:29999"/>
        <dbReference type="ChEBI" id="CHEBI:30616"/>
        <dbReference type="ChEBI" id="CHEBI:83421"/>
        <dbReference type="ChEBI" id="CHEBI:456216"/>
        <dbReference type="EC" id="2.7.11.1"/>
    </reaction>
</comment>
<evidence type="ECO:0000256" key="6">
    <source>
        <dbReference type="ARBA" id="ARBA00022840"/>
    </source>
</evidence>
<dbReference type="EC" id="2.7.11.1" evidence="1"/>
<protein>
    <recommendedName>
        <fullName evidence="1">non-specific serine/threonine protein kinase</fullName>
        <ecNumber evidence="1">2.7.11.1</ecNumber>
    </recommendedName>
</protein>
<dbReference type="GO" id="GO:0000245">
    <property type="term" value="P:spliceosomal complex assembly"/>
    <property type="evidence" value="ECO:0007669"/>
    <property type="project" value="TreeGrafter"/>
</dbReference>
<gene>
    <name evidence="10" type="ORF">MAC_07599</name>
</gene>
<dbReference type="InterPro" id="IPR011009">
    <property type="entry name" value="Kinase-like_dom_sf"/>
</dbReference>
<keyword evidence="3" id="KW-0808">Transferase</keyword>
<dbReference type="InterPro" id="IPR000719">
    <property type="entry name" value="Prot_kinase_dom"/>
</dbReference>
<dbReference type="SMART" id="SM00220">
    <property type="entry name" value="S_TKc"/>
    <property type="match status" value="1"/>
</dbReference>
<keyword evidence="4" id="KW-0547">Nucleotide-binding</keyword>
<keyword evidence="11" id="KW-1185">Reference proteome</keyword>
<evidence type="ECO:0000313" key="10">
    <source>
        <dbReference type="EMBL" id="EFY86378.1"/>
    </source>
</evidence>
<dbReference type="AlphaFoldDB" id="E9ECK1"/>
<keyword evidence="6" id="KW-0067">ATP-binding</keyword>
<dbReference type="HOGENOM" id="CLU_1175661_0_0_1"/>
<dbReference type="Proteomes" id="UP000002499">
    <property type="component" value="Unassembled WGS sequence"/>
</dbReference>
<reference evidence="10 11" key="1">
    <citation type="journal article" date="2011" name="PLoS Genet.">
        <title>Genome sequencing and comparative transcriptomics of the model entomopathogenic fungi Metarhizium anisopliae and M. acridum.</title>
        <authorList>
            <person name="Gao Q."/>
            <person name="Jin K."/>
            <person name="Ying S.H."/>
            <person name="Zhang Y."/>
            <person name="Xiao G."/>
            <person name="Shang Y."/>
            <person name="Duan Z."/>
            <person name="Hu X."/>
            <person name="Xie X.Q."/>
            <person name="Zhou G."/>
            <person name="Peng G."/>
            <person name="Luo Z."/>
            <person name="Huang W."/>
            <person name="Wang B."/>
            <person name="Fang W."/>
            <person name="Wang S."/>
            <person name="Zhong Y."/>
            <person name="Ma L.J."/>
            <person name="St Leger R.J."/>
            <person name="Zhao G.P."/>
            <person name="Pei Y."/>
            <person name="Feng M.G."/>
            <person name="Xia Y."/>
            <person name="Wang C."/>
        </authorList>
    </citation>
    <scope>NUCLEOTIDE SEQUENCE [LARGE SCALE GENOMIC DNA]</scope>
    <source>
        <strain evidence="10 11">CQMa 102</strain>
    </source>
</reference>
<proteinExistence type="predicted"/>
<dbReference type="GO" id="GO:0050684">
    <property type="term" value="P:regulation of mRNA processing"/>
    <property type="evidence" value="ECO:0007669"/>
    <property type="project" value="TreeGrafter"/>
</dbReference>
<comment type="catalytic activity">
    <reaction evidence="7">
        <text>L-threonyl-[protein] + ATP = O-phospho-L-threonyl-[protein] + ADP + H(+)</text>
        <dbReference type="Rhea" id="RHEA:46608"/>
        <dbReference type="Rhea" id="RHEA-COMP:11060"/>
        <dbReference type="Rhea" id="RHEA-COMP:11605"/>
        <dbReference type="ChEBI" id="CHEBI:15378"/>
        <dbReference type="ChEBI" id="CHEBI:30013"/>
        <dbReference type="ChEBI" id="CHEBI:30616"/>
        <dbReference type="ChEBI" id="CHEBI:61977"/>
        <dbReference type="ChEBI" id="CHEBI:456216"/>
        <dbReference type="EC" id="2.7.11.1"/>
    </reaction>
</comment>
<organism evidence="11">
    <name type="scientific">Metarhizium acridum (strain CQMa 102)</name>
    <dbReference type="NCBI Taxonomy" id="655827"/>
    <lineage>
        <taxon>Eukaryota</taxon>
        <taxon>Fungi</taxon>
        <taxon>Dikarya</taxon>
        <taxon>Ascomycota</taxon>
        <taxon>Pezizomycotina</taxon>
        <taxon>Sordariomycetes</taxon>
        <taxon>Hypocreomycetidae</taxon>
        <taxon>Hypocreales</taxon>
        <taxon>Clavicipitaceae</taxon>
        <taxon>Metarhizium</taxon>
    </lineage>
</organism>
<keyword evidence="2" id="KW-0723">Serine/threonine-protein kinase</keyword>
<evidence type="ECO:0000256" key="2">
    <source>
        <dbReference type="ARBA" id="ARBA00022527"/>
    </source>
</evidence>
<sequence length="236" mass="25797">MAKESIWSDIGDAICNGERVFQVMHKLGHGGFSTVWSVRSYTIDGELAVLRHLRTVAGPGHPNVVALHDSFQISGPDGEHHCLIFPVLGPSLRKAVVSAALPSSMRHQVCQQVASTMAFLHHYGVCHGVFELPDIQSMSPARVTQLLGPIKTENLGLQNGQCSPHAPEQVIQTPDLSGLDYSLLTRVRIIDFGQAFFANRPPPSLGVSIDFFSPELCFGYLPSTKSDIWHLACILY</sequence>
<evidence type="ECO:0000313" key="11">
    <source>
        <dbReference type="Proteomes" id="UP000002499"/>
    </source>
</evidence>
<dbReference type="eggNOG" id="KOG1290">
    <property type="taxonomic scope" value="Eukaryota"/>
</dbReference>
<dbReference type="PROSITE" id="PS50011">
    <property type="entry name" value="PROTEIN_KINASE_DOM"/>
    <property type="match status" value="1"/>
</dbReference>
<dbReference type="PANTHER" id="PTHR47634:SF9">
    <property type="entry name" value="PROTEIN KINASE DOMAIN-CONTAINING PROTEIN-RELATED"/>
    <property type="match status" value="1"/>
</dbReference>
<dbReference type="GO" id="GO:0005737">
    <property type="term" value="C:cytoplasm"/>
    <property type="evidence" value="ECO:0007669"/>
    <property type="project" value="TreeGrafter"/>
</dbReference>
<evidence type="ECO:0000256" key="8">
    <source>
        <dbReference type="ARBA" id="ARBA00048679"/>
    </source>
</evidence>
<name>E9ECK1_METAQ</name>
<keyword evidence="5 10" id="KW-0418">Kinase</keyword>
<dbReference type="PANTHER" id="PTHR47634">
    <property type="entry name" value="PROTEIN KINASE DOMAIN-CONTAINING PROTEIN-RELATED"/>
    <property type="match status" value="1"/>
</dbReference>
<feature type="domain" description="Protein kinase" evidence="9">
    <location>
        <begin position="21"/>
        <end position="236"/>
    </location>
</feature>
<evidence type="ECO:0000256" key="1">
    <source>
        <dbReference type="ARBA" id="ARBA00012513"/>
    </source>
</evidence>
<evidence type="ECO:0000256" key="5">
    <source>
        <dbReference type="ARBA" id="ARBA00022777"/>
    </source>
</evidence>
<dbReference type="SUPFAM" id="SSF56112">
    <property type="entry name" value="Protein kinase-like (PK-like)"/>
    <property type="match status" value="1"/>
</dbReference>
<dbReference type="GO" id="GO:0004674">
    <property type="term" value="F:protein serine/threonine kinase activity"/>
    <property type="evidence" value="ECO:0007669"/>
    <property type="project" value="UniProtKB-KW"/>
</dbReference>
<dbReference type="EMBL" id="GL698549">
    <property type="protein sequence ID" value="EFY86378.1"/>
    <property type="molecule type" value="Genomic_DNA"/>
</dbReference>
<dbReference type="InParanoid" id="E9ECK1"/>
<evidence type="ECO:0000256" key="7">
    <source>
        <dbReference type="ARBA" id="ARBA00047899"/>
    </source>
</evidence>
<accession>E9ECK1</accession>
<dbReference type="Gene3D" id="1.10.510.10">
    <property type="entry name" value="Transferase(Phosphotransferase) domain 1"/>
    <property type="match status" value="1"/>
</dbReference>
<evidence type="ECO:0000256" key="3">
    <source>
        <dbReference type="ARBA" id="ARBA00022679"/>
    </source>
</evidence>